<reference evidence="8 9" key="1">
    <citation type="submission" date="2023-09" db="EMBL/GenBank/DDBJ databases">
        <title>Pangenome analysis of Batrachochytrium dendrobatidis and related Chytrids.</title>
        <authorList>
            <person name="Yacoub M.N."/>
            <person name="Stajich J.E."/>
            <person name="James T.Y."/>
        </authorList>
    </citation>
    <scope>NUCLEOTIDE SEQUENCE [LARGE SCALE GENOMIC DNA]</scope>
    <source>
        <strain evidence="8 9">JEL0888</strain>
    </source>
</reference>
<dbReference type="Gene3D" id="3.40.30.10">
    <property type="entry name" value="Glutaredoxin"/>
    <property type="match status" value="1"/>
</dbReference>
<dbReference type="EMBL" id="JADGIZ020000005">
    <property type="protein sequence ID" value="KAL2918857.1"/>
    <property type="molecule type" value="Genomic_DNA"/>
</dbReference>
<keyword evidence="3" id="KW-0676">Redox-active center</keyword>
<dbReference type="InterPro" id="IPR032801">
    <property type="entry name" value="PXL2A/B/C"/>
</dbReference>
<comment type="subcellular location">
    <subcellularLocation>
        <location evidence="1">Cytoplasm</location>
    </subcellularLocation>
</comment>
<keyword evidence="9" id="KW-1185">Reference proteome</keyword>
<organism evidence="8 9">
    <name type="scientific">Polyrhizophydium stewartii</name>
    <dbReference type="NCBI Taxonomy" id="2732419"/>
    <lineage>
        <taxon>Eukaryota</taxon>
        <taxon>Fungi</taxon>
        <taxon>Fungi incertae sedis</taxon>
        <taxon>Chytridiomycota</taxon>
        <taxon>Chytridiomycota incertae sedis</taxon>
        <taxon>Chytridiomycetes</taxon>
        <taxon>Rhizophydiales</taxon>
        <taxon>Rhizophydiales incertae sedis</taxon>
        <taxon>Polyrhizophydium</taxon>
    </lineage>
</organism>
<evidence type="ECO:0000256" key="2">
    <source>
        <dbReference type="ARBA" id="ARBA00022490"/>
    </source>
</evidence>
<evidence type="ECO:0000313" key="9">
    <source>
        <dbReference type="Proteomes" id="UP001527925"/>
    </source>
</evidence>
<dbReference type="PANTHER" id="PTHR28630:SF31">
    <property type="entry name" value="PEROXIREDOXIN-LIKE 2A"/>
    <property type="match status" value="1"/>
</dbReference>
<dbReference type="SUPFAM" id="SSF52833">
    <property type="entry name" value="Thioredoxin-like"/>
    <property type="match status" value="1"/>
</dbReference>
<dbReference type="Pfam" id="PF13911">
    <property type="entry name" value="AhpC-TSA_2"/>
    <property type="match status" value="1"/>
</dbReference>
<comment type="caution">
    <text evidence="8">The sequence shown here is derived from an EMBL/GenBank/DDBJ whole genome shotgun (WGS) entry which is preliminary data.</text>
</comment>
<dbReference type="Proteomes" id="UP001527925">
    <property type="component" value="Unassembled WGS sequence"/>
</dbReference>
<evidence type="ECO:0000313" key="8">
    <source>
        <dbReference type="EMBL" id="KAL2918857.1"/>
    </source>
</evidence>
<gene>
    <name evidence="8" type="ORF">HK105_201691</name>
</gene>
<dbReference type="PANTHER" id="PTHR28630">
    <property type="match status" value="1"/>
</dbReference>
<evidence type="ECO:0000256" key="6">
    <source>
        <dbReference type="ARBA" id="ARBA00032058"/>
    </source>
</evidence>
<protein>
    <recommendedName>
        <fullName evidence="5">Peroxiredoxin-like 2A</fullName>
    </recommendedName>
    <alternativeName>
        <fullName evidence="7">Peroxiredoxin-like 2 activated in M-CSF stimulated monocytes</fullName>
    </alternativeName>
    <alternativeName>
        <fullName evidence="6">Redox-regulatory protein FAM213A</fullName>
    </alternativeName>
</protein>
<sequence length="223" mass="24224">MVFESILGSKAEPGPLITRLPEIKLHAVGDAAKFDASDLLKEGKPVLFLVIRRPRCVLCREQAGELAKFKATIERCGVRMVGVLKEELGADEFKAFWPAPLFVDDDKEFYKLVGRGSLHSASTVDYIAPQTLSNLARAKAKGYSGLTGGEGFIYGGLLIVKPDGEISYQYAEKQWGDHAPVPEVIEACKALAPEDVREAINEEGVDFSQLSNGAYCGDTACKL</sequence>
<keyword evidence="2" id="KW-0963">Cytoplasm</keyword>
<evidence type="ECO:0000256" key="3">
    <source>
        <dbReference type="ARBA" id="ARBA00023284"/>
    </source>
</evidence>
<dbReference type="InterPro" id="IPR036249">
    <property type="entry name" value="Thioredoxin-like_sf"/>
</dbReference>
<name>A0ABR4NH63_9FUNG</name>
<evidence type="ECO:0000256" key="7">
    <source>
        <dbReference type="ARBA" id="ARBA00032129"/>
    </source>
</evidence>
<comment type="similarity">
    <text evidence="4">Belongs to the peroxiredoxin-like PRXL2 family. PRXL2A subfamily.</text>
</comment>
<proteinExistence type="inferred from homology"/>
<evidence type="ECO:0000256" key="5">
    <source>
        <dbReference type="ARBA" id="ARBA00023849"/>
    </source>
</evidence>
<accession>A0ABR4NH63</accession>
<evidence type="ECO:0000256" key="4">
    <source>
        <dbReference type="ARBA" id="ARBA00023787"/>
    </source>
</evidence>
<evidence type="ECO:0000256" key="1">
    <source>
        <dbReference type="ARBA" id="ARBA00004496"/>
    </source>
</evidence>